<dbReference type="InterPro" id="IPR027462">
    <property type="entry name" value="ZapD_C"/>
</dbReference>
<dbReference type="GO" id="GO:0032153">
    <property type="term" value="C:cell division site"/>
    <property type="evidence" value="ECO:0007669"/>
    <property type="project" value="TreeGrafter"/>
</dbReference>
<dbReference type="PANTHER" id="PTHR39455">
    <property type="entry name" value="CELL DIVISION PROTEIN ZAPD"/>
    <property type="match status" value="1"/>
</dbReference>
<dbReference type="Gene3D" id="2.60.440.10">
    <property type="entry name" value="YacF-like domains"/>
    <property type="match status" value="1"/>
</dbReference>
<reference evidence="5" key="1">
    <citation type="submission" date="2018-06" db="EMBL/GenBank/DDBJ databases">
        <authorList>
            <person name="Zhirakovskaya E."/>
        </authorList>
    </citation>
    <scope>NUCLEOTIDE SEQUENCE</scope>
</reference>
<dbReference type="GO" id="GO:0043093">
    <property type="term" value="P:FtsZ-dependent cytokinesis"/>
    <property type="evidence" value="ECO:0007669"/>
    <property type="project" value="TreeGrafter"/>
</dbReference>
<dbReference type="GO" id="GO:0000917">
    <property type="term" value="P:division septum assembly"/>
    <property type="evidence" value="ECO:0007669"/>
    <property type="project" value="UniProtKB-KW"/>
</dbReference>
<dbReference type="NCBIfam" id="NF003656">
    <property type="entry name" value="PRK05287.1-4"/>
    <property type="match status" value="1"/>
</dbReference>
<dbReference type="InterPro" id="IPR009777">
    <property type="entry name" value="ZapD"/>
</dbReference>
<keyword evidence="1" id="KW-0963">Cytoplasm</keyword>
<keyword evidence="3" id="KW-0717">Septation</keyword>
<dbReference type="AlphaFoldDB" id="A0A3B0X1S7"/>
<evidence type="ECO:0000256" key="1">
    <source>
        <dbReference type="ARBA" id="ARBA00022490"/>
    </source>
</evidence>
<dbReference type="Gene3D" id="1.10.3900.10">
    <property type="entry name" value="YacF-like"/>
    <property type="match status" value="1"/>
</dbReference>
<dbReference type="Pfam" id="PF07072">
    <property type="entry name" value="ZapD"/>
    <property type="match status" value="1"/>
</dbReference>
<evidence type="ECO:0000256" key="4">
    <source>
        <dbReference type="ARBA" id="ARBA00023306"/>
    </source>
</evidence>
<dbReference type="InterPro" id="IPR036268">
    <property type="entry name" value="ZapD_sf"/>
</dbReference>
<protein>
    <submittedName>
        <fullName evidence="5">Cell division protein ZapD</fullName>
    </submittedName>
</protein>
<keyword evidence="4" id="KW-0131">Cell cycle</keyword>
<dbReference type="PANTHER" id="PTHR39455:SF1">
    <property type="entry name" value="CELL DIVISION PROTEIN ZAPD"/>
    <property type="match status" value="1"/>
</dbReference>
<evidence type="ECO:0000313" key="5">
    <source>
        <dbReference type="EMBL" id="VAW55459.1"/>
    </source>
</evidence>
<dbReference type="EMBL" id="UOFE01000048">
    <property type="protein sequence ID" value="VAW55459.1"/>
    <property type="molecule type" value="Genomic_DNA"/>
</dbReference>
<dbReference type="HAMAP" id="MF_01092">
    <property type="entry name" value="ZapD"/>
    <property type="match status" value="1"/>
</dbReference>
<proteinExistence type="inferred from homology"/>
<sequence>MTDYYVYEQPLNEKIRSFLRLEKLFQQYSFNLKHGSDWNNRVAIDSILELLAYTTRSDIKLEVLKELERQHTRLERLSKRPQIDQSQLSSILKNINKRMGDLQAISGQLGQDTKNIELLSAIAQKNSVPGSICDFDLPALKHWLTQPKATRQQHIEKWFQPFGYLDRSVQLILDVLRHSAENTDEVAQNGFFQKSLDTNQAVQLLRISIPKNGECYPEISAGKHRFSVRFMSNDDPSLRPEQCKENVEFKMMMCTI</sequence>
<organism evidence="5">
    <name type="scientific">hydrothermal vent metagenome</name>
    <dbReference type="NCBI Taxonomy" id="652676"/>
    <lineage>
        <taxon>unclassified sequences</taxon>
        <taxon>metagenomes</taxon>
        <taxon>ecological metagenomes</taxon>
    </lineage>
</organism>
<dbReference type="SUPFAM" id="SSF160950">
    <property type="entry name" value="YacF-like"/>
    <property type="match status" value="1"/>
</dbReference>
<keyword evidence="2 5" id="KW-0132">Cell division</keyword>
<evidence type="ECO:0000256" key="2">
    <source>
        <dbReference type="ARBA" id="ARBA00022618"/>
    </source>
</evidence>
<gene>
    <name evidence="5" type="ORF">MNBD_GAMMA05-2488</name>
</gene>
<evidence type="ECO:0000256" key="3">
    <source>
        <dbReference type="ARBA" id="ARBA00023210"/>
    </source>
</evidence>
<accession>A0A3B0X1S7</accession>
<name>A0A3B0X1S7_9ZZZZ</name>